<evidence type="ECO:0000256" key="6">
    <source>
        <dbReference type="ARBA" id="ARBA00044538"/>
    </source>
</evidence>
<comment type="similarity">
    <text evidence="5">Belongs to the Prp family.</text>
</comment>
<evidence type="ECO:0000256" key="3">
    <source>
        <dbReference type="ARBA" id="ARBA00022801"/>
    </source>
</evidence>
<proteinExistence type="inferred from homology"/>
<dbReference type="SUPFAM" id="SSF118010">
    <property type="entry name" value="TM1457-like"/>
    <property type="match status" value="1"/>
</dbReference>
<organism evidence="7 8">
    <name type="scientific">Candidatus Phytoplasma pruni</name>
    <dbReference type="NCBI Taxonomy" id="479893"/>
    <lineage>
        <taxon>Bacteria</taxon>
        <taxon>Bacillati</taxon>
        <taxon>Mycoplasmatota</taxon>
        <taxon>Mollicutes</taxon>
        <taxon>Acholeplasmatales</taxon>
        <taxon>Acholeplasmataceae</taxon>
        <taxon>Candidatus Phytoplasma</taxon>
        <taxon>16SrIII (X-disease group)</taxon>
    </lineage>
</organism>
<reference evidence="8" key="1">
    <citation type="submission" date="2015-05" db="EMBL/GenBank/DDBJ databases">
        <title>Draft genome sequence of 'Candidatus Phytoplasma Pruni' strain CX, a plant pathogenic bacterium.</title>
        <authorList>
            <person name="Lee I.-M."/>
            <person name="Bottner-Parker K.D."/>
            <person name="Shao J."/>
            <person name="Gundersen-Rindal D.E."/>
            <person name="Zhao Y."/>
            <person name="Davis R.E."/>
        </authorList>
    </citation>
    <scope>NUCLEOTIDE SEQUENCE [LARGE SCALE GENOMIC DNA]</scope>
    <source>
        <strain evidence="8">CX</strain>
    </source>
</reference>
<dbReference type="GO" id="GO:0006508">
    <property type="term" value="P:proteolysis"/>
    <property type="evidence" value="ECO:0007669"/>
    <property type="project" value="UniProtKB-KW"/>
</dbReference>
<dbReference type="EMBL" id="LHCF01000002">
    <property type="protein sequence ID" value="KOR75627.1"/>
    <property type="molecule type" value="Genomic_DNA"/>
</dbReference>
<evidence type="ECO:0000256" key="4">
    <source>
        <dbReference type="ARBA" id="ARBA00022807"/>
    </source>
</evidence>
<dbReference type="PATRIC" id="fig|479893.3.peg.102"/>
<comment type="caution">
    <text evidence="7">The sequence shown here is derived from an EMBL/GenBank/DDBJ whole genome shotgun (WGS) entry which is preliminary data.</text>
</comment>
<keyword evidence="2" id="KW-0645">Protease</keyword>
<protein>
    <recommendedName>
        <fullName evidence="6">Ribosomal processing cysteine protease Prp</fullName>
    </recommendedName>
</protein>
<keyword evidence="3" id="KW-0378">Hydrolase</keyword>
<dbReference type="GO" id="GO:0042254">
    <property type="term" value="P:ribosome biogenesis"/>
    <property type="evidence" value="ECO:0007669"/>
    <property type="project" value="UniProtKB-KW"/>
</dbReference>
<accession>A0A0M1N0E4</accession>
<dbReference type="GO" id="GO:0008234">
    <property type="term" value="F:cysteine-type peptidase activity"/>
    <property type="evidence" value="ECO:0007669"/>
    <property type="project" value="UniProtKB-KW"/>
</dbReference>
<keyword evidence="7" id="KW-0687">Ribonucleoprotein</keyword>
<dbReference type="OrthoDB" id="48998at2"/>
<dbReference type="InterPro" id="IPR007422">
    <property type="entry name" value="Peptidase_Prp"/>
</dbReference>
<dbReference type="Pfam" id="PF04327">
    <property type="entry name" value="Peptidase_Prp"/>
    <property type="match status" value="1"/>
</dbReference>
<evidence type="ECO:0000313" key="8">
    <source>
        <dbReference type="Proteomes" id="UP000037386"/>
    </source>
</evidence>
<dbReference type="CDD" id="cd16332">
    <property type="entry name" value="Prp-like"/>
    <property type="match status" value="1"/>
</dbReference>
<dbReference type="PANTHER" id="PTHR39178">
    <property type="entry name" value="HYPOTHETICAL RIBOSOME-ASSOCIATED PROTEIN"/>
    <property type="match status" value="1"/>
</dbReference>
<dbReference type="PANTHER" id="PTHR39178:SF1">
    <property type="entry name" value="RIBOSOMAL-PROCESSING CYSTEINE PROTEASE PRP"/>
    <property type="match status" value="1"/>
</dbReference>
<dbReference type="Proteomes" id="UP000037386">
    <property type="component" value="Unassembled WGS sequence"/>
</dbReference>
<evidence type="ECO:0000256" key="2">
    <source>
        <dbReference type="ARBA" id="ARBA00022670"/>
    </source>
</evidence>
<keyword evidence="4" id="KW-0788">Thiol protease</keyword>
<evidence type="ECO:0000256" key="1">
    <source>
        <dbReference type="ARBA" id="ARBA00022517"/>
    </source>
</evidence>
<dbReference type="RefSeq" id="WP_053521305.1">
    <property type="nucleotide sequence ID" value="NZ_LHCF01000002.1"/>
</dbReference>
<sequence>MIEYFFQKENNIIQQIEIKGHALYAVKNKDIVCASVSTAIILTMNAIELFGLQKKVTFQLKQGYFFLNLLEKDEIVNNLLTNLEYSLKDLNKTYSKYLQEKII</sequence>
<evidence type="ECO:0000313" key="7">
    <source>
        <dbReference type="EMBL" id="KOR75627.1"/>
    </source>
</evidence>
<name>A0A0M1N0E4_9MOLU</name>
<dbReference type="InterPro" id="IPR036764">
    <property type="entry name" value="Peptidase_Prp_sf"/>
</dbReference>
<gene>
    <name evidence="7" type="ORF">CPX_001323</name>
</gene>
<keyword evidence="7" id="KW-0689">Ribosomal protein</keyword>
<dbReference type="GO" id="GO:0005840">
    <property type="term" value="C:ribosome"/>
    <property type="evidence" value="ECO:0007669"/>
    <property type="project" value="UniProtKB-KW"/>
</dbReference>
<dbReference type="Gene3D" id="3.30.70.1490">
    <property type="entry name" value="Cysteine protease Prp"/>
    <property type="match status" value="1"/>
</dbReference>
<evidence type="ECO:0000256" key="5">
    <source>
        <dbReference type="ARBA" id="ARBA00044503"/>
    </source>
</evidence>
<keyword evidence="1" id="KW-0690">Ribosome biogenesis</keyword>
<dbReference type="STRING" id="479893.CPX_001323"/>
<dbReference type="AlphaFoldDB" id="A0A0M1N0E4"/>